<feature type="domain" description="N-(5'phosphoribosyl) anthranilate isomerase (PRAI)" evidence="19">
    <location>
        <begin position="282"/>
        <end position="471"/>
    </location>
</feature>
<dbReference type="InterPro" id="IPR001468">
    <property type="entry name" value="Indole-3-GlycerolPSynthase_CS"/>
</dbReference>
<evidence type="ECO:0000256" key="11">
    <source>
        <dbReference type="ARBA" id="ARBA00023141"/>
    </source>
</evidence>
<comment type="catalytic activity">
    <reaction evidence="1 17">
        <text>N-(5-phospho-beta-D-ribosyl)anthranilate = 1-(2-carboxyphenylamino)-1-deoxy-D-ribulose 5-phosphate</text>
        <dbReference type="Rhea" id="RHEA:21540"/>
        <dbReference type="ChEBI" id="CHEBI:18277"/>
        <dbReference type="ChEBI" id="CHEBI:58613"/>
        <dbReference type="EC" id="5.3.1.24"/>
    </reaction>
</comment>
<dbReference type="InterPro" id="IPR045186">
    <property type="entry name" value="Indole-3-glycerol_P_synth"/>
</dbReference>
<evidence type="ECO:0000256" key="8">
    <source>
        <dbReference type="ARBA" id="ARBA00022605"/>
    </source>
</evidence>
<feature type="domain" description="Indole-3-glycerol phosphate synthase" evidence="18">
    <location>
        <begin position="27"/>
        <end position="276"/>
    </location>
</feature>
<comment type="subunit">
    <text evidence="7">Monomer.</text>
</comment>
<evidence type="ECO:0000313" key="21">
    <source>
        <dbReference type="Proteomes" id="UP000464262"/>
    </source>
</evidence>
<dbReference type="GO" id="GO:0004640">
    <property type="term" value="F:phosphoribosylanthranilate isomerase activity"/>
    <property type="evidence" value="ECO:0007669"/>
    <property type="project" value="UniProtKB-UniRule"/>
</dbReference>
<keyword evidence="13 16" id="KW-0456">Lyase</keyword>
<dbReference type="FunFam" id="3.20.20.70:FF:000165">
    <property type="entry name" value="Multifunctional fusion protein"/>
    <property type="match status" value="1"/>
</dbReference>
<comment type="similarity">
    <text evidence="16">Belongs to the TrpC family.</text>
</comment>
<organism evidence="20 21">
    <name type="scientific">Vibrio astriarenae</name>
    <dbReference type="NCBI Taxonomy" id="1481923"/>
    <lineage>
        <taxon>Bacteria</taxon>
        <taxon>Pseudomonadati</taxon>
        <taxon>Pseudomonadota</taxon>
        <taxon>Gammaproteobacteria</taxon>
        <taxon>Vibrionales</taxon>
        <taxon>Vibrionaceae</taxon>
        <taxon>Vibrio</taxon>
    </lineage>
</organism>
<evidence type="ECO:0000256" key="1">
    <source>
        <dbReference type="ARBA" id="ARBA00001164"/>
    </source>
</evidence>
<evidence type="ECO:0000259" key="19">
    <source>
        <dbReference type="Pfam" id="PF00697"/>
    </source>
</evidence>
<keyword evidence="21" id="KW-1185">Reference proteome</keyword>
<keyword evidence="12 17" id="KW-0413">Isomerase</keyword>
<gene>
    <name evidence="20" type="primary">trpCF</name>
    <name evidence="16" type="synonym">trpC</name>
    <name evidence="17" type="synonym">trpF</name>
    <name evidence="20" type="ORF">GT360_05605</name>
</gene>
<comment type="similarity">
    <text evidence="6">In the C-terminal section; belongs to the TrpF family.</text>
</comment>
<protein>
    <recommendedName>
        <fullName evidence="16 17">Multifunctional fusion protein</fullName>
    </recommendedName>
    <domain>
        <recommendedName>
            <fullName evidence="16">Indole-3-glycerol phosphate synthase</fullName>
            <shortName evidence="16">IGPS</shortName>
            <ecNumber evidence="16">4.1.1.48</ecNumber>
        </recommendedName>
    </domain>
    <domain>
        <recommendedName>
            <fullName evidence="17">N-(5'-phosphoribosyl)anthranilate isomerase</fullName>
            <shortName evidence="17">PRAI</shortName>
            <ecNumber evidence="17">5.3.1.24</ecNumber>
        </recommendedName>
    </domain>
</protein>
<evidence type="ECO:0000256" key="2">
    <source>
        <dbReference type="ARBA" id="ARBA00001633"/>
    </source>
</evidence>
<evidence type="ECO:0000313" key="20">
    <source>
        <dbReference type="EMBL" id="QIA63023.1"/>
    </source>
</evidence>
<sequence>MTQSTEQLTEQLSAHVSVKEAEMAEVLAKIVKDKYQWVAERKTAQPLDSFIGDLIPSDRSFYEALSGEQSAFIMECKKASPSKGLIRDDFDLDYIASVYNNHANAISVLTDEKYFQGNFEFLPQVRKIAKQPILCKDFMVDTYQVYLARNYSADAILLMLSVLNDDEYQSLAKVAHELNMGILTEVSNEEELHRAVNLGAKVIGINNRNLRDLSTDLNRTKELSPLIRKLAPQATVISESGIYTHQQVRDLAPHADGFLIGSSLMAEDNLELAVRKVTLGENKVCGLTHSDDAARAYQAGAVFGGLIFVEHSKRAVDIESARLTMSGAPLKYVGVFQNHDSAFVADTAEALGLAAVQLHGDEDQDFIKHLRVQLKDSVEIWKAYGVTDSEPQLIDKFVDRHLFDAQVGSQSGGTGHTFDWSLIAQPCDVMLAGGLNPDNAKQAAQLGCLGLDLNSGVESAPGKKDLDKLLQAFAAIRDY</sequence>
<dbReference type="GO" id="GO:0000162">
    <property type="term" value="P:L-tryptophan biosynthetic process"/>
    <property type="evidence" value="ECO:0007669"/>
    <property type="project" value="UniProtKB-UniRule"/>
</dbReference>
<dbReference type="KEGG" id="vas:GT360_05605"/>
<dbReference type="InterPro" id="IPR013798">
    <property type="entry name" value="Indole-3-glycerol_P_synth_dom"/>
</dbReference>
<comment type="catalytic activity">
    <reaction evidence="2 16">
        <text>1-(2-carboxyphenylamino)-1-deoxy-D-ribulose 5-phosphate + H(+) = (1S,2R)-1-C-(indol-3-yl)glycerol 3-phosphate + CO2 + H2O</text>
        <dbReference type="Rhea" id="RHEA:23476"/>
        <dbReference type="ChEBI" id="CHEBI:15377"/>
        <dbReference type="ChEBI" id="CHEBI:15378"/>
        <dbReference type="ChEBI" id="CHEBI:16526"/>
        <dbReference type="ChEBI" id="CHEBI:58613"/>
        <dbReference type="ChEBI" id="CHEBI:58866"/>
        <dbReference type="EC" id="4.1.1.48"/>
    </reaction>
</comment>
<dbReference type="Proteomes" id="UP000464262">
    <property type="component" value="Chromosome 1"/>
</dbReference>
<comment type="similarity">
    <text evidence="17">Belongs to the TrpF family.</text>
</comment>
<dbReference type="Pfam" id="PF00218">
    <property type="entry name" value="IGPS"/>
    <property type="match status" value="1"/>
</dbReference>
<evidence type="ECO:0000256" key="7">
    <source>
        <dbReference type="ARBA" id="ARBA00011245"/>
    </source>
</evidence>
<evidence type="ECO:0000256" key="12">
    <source>
        <dbReference type="ARBA" id="ARBA00023235"/>
    </source>
</evidence>
<keyword evidence="14" id="KW-0511">Multifunctional enzyme</keyword>
<accession>A0A7Z2T2L8</accession>
<dbReference type="InterPro" id="IPR001240">
    <property type="entry name" value="PRAI_dom"/>
</dbReference>
<evidence type="ECO:0000256" key="13">
    <source>
        <dbReference type="ARBA" id="ARBA00023239"/>
    </source>
</evidence>
<dbReference type="PROSITE" id="PS00614">
    <property type="entry name" value="IGPS"/>
    <property type="match status" value="1"/>
</dbReference>
<dbReference type="InterPro" id="IPR011060">
    <property type="entry name" value="RibuloseP-bd_barrel"/>
</dbReference>
<comment type="function">
    <text evidence="15">Bifunctional enzyme that catalyzes two sequential steps of tryptophan biosynthetic pathway. The first reaction is catalyzed by the isomerase, coded by the TrpF domain; the second reaction is catalyzed by the synthase, coded by the TrpC domain.</text>
</comment>
<dbReference type="AlphaFoldDB" id="A0A7Z2T2L8"/>
<name>A0A7Z2T2L8_9VIBR</name>
<evidence type="ECO:0000256" key="5">
    <source>
        <dbReference type="ARBA" id="ARBA00007902"/>
    </source>
</evidence>
<dbReference type="EC" id="5.3.1.24" evidence="17"/>
<dbReference type="HAMAP" id="MF_00135">
    <property type="entry name" value="PRAI"/>
    <property type="match status" value="1"/>
</dbReference>
<dbReference type="RefSeq" id="WP_164647929.1">
    <property type="nucleotide sequence ID" value="NZ_CP047475.1"/>
</dbReference>
<evidence type="ECO:0000256" key="10">
    <source>
        <dbReference type="ARBA" id="ARBA00022822"/>
    </source>
</evidence>
<evidence type="ECO:0000256" key="3">
    <source>
        <dbReference type="ARBA" id="ARBA00004664"/>
    </source>
</evidence>
<dbReference type="FunFam" id="3.20.20.70:FF:000024">
    <property type="entry name" value="Indole-3-glycerol phosphate synthase"/>
    <property type="match status" value="1"/>
</dbReference>
<evidence type="ECO:0000256" key="6">
    <source>
        <dbReference type="ARBA" id="ARBA00009847"/>
    </source>
</evidence>
<dbReference type="CDD" id="cd00331">
    <property type="entry name" value="IGPS"/>
    <property type="match status" value="1"/>
</dbReference>
<comment type="similarity">
    <text evidence="5">In the N-terminal section; belongs to the TrpC family.</text>
</comment>
<keyword evidence="8 16" id="KW-0028">Amino-acid biosynthesis</keyword>
<keyword evidence="10 16" id="KW-0822">Tryptophan biosynthesis</keyword>
<keyword evidence="9 16" id="KW-0210">Decarboxylase</keyword>
<dbReference type="Gene3D" id="3.20.20.70">
    <property type="entry name" value="Aldolase class I"/>
    <property type="match status" value="2"/>
</dbReference>
<dbReference type="HAMAP" id="MF_00134_B">
    <property type="entry name" value="IGPS_B"/>
    <property type="match status" value="1"/>
</dbReference>
<evidence type="ECO:0000256" key="16">
    <source>
        <dbReference type="HAMAP-Rule" id="MF_00134"/>
    </source>
</evidence>
<dbReference type="EMBL" id="CP047475">
    <property type="protein sequence ID" value="QIA63023.1"/>
    <property type="molecule type" value="Genomic_DNA"/>
</dbReference>
<evidence type="ECO:0000256" key="4">
    <source>
        <dbReference type="ARBA" id="ARBA00004696"/>
    </source>
</evidence>
<dbReference type="Pfam" id="PF00697">
    <property type="entry name" value="PRAI"/>
    <property type="match status" value="1"/>
</dbReference>
<comment type="pathway">
    <text evidence="4 16">Amino-acid biosynthesis; L-tryptophan biosynthesis; L-tryptophan from chorismate: step 4/5.</text>
</comment>
<evidence type="ECO:0000256" key="9">
    <source>
        <dbReference type="ARBA" id="ARBA00022793"/>
    </source>
</evidence>
<evidence type="ECO:0000256" key="17">
    <source>
        <dbReference type="HAMAP-Rule" id="MF_00135"/>
    </source>
</evidence>
<evidence type="ECO:0000259" key="18">
    <source>
        <dbReference type="Pfam" id="PF00218"/>
    </source>
</evidence>
<dbReference type="EC" id="4.1.1.48" evidence="16"/>
<dbReference type="PANTHER" id="PTHR22854:SF2">
    <property type="entry name" value="INDOLE-3-GLYCEROL-PHOSPHATE SYNTHASE"/>
    <property type="match status" value="1"/>
</dbReference>
<dbReference type="GO" id="GO:0004425">
    <property type="term" value="F:indole-3-glycerol-phosphate synthase activity"/>
    <property type="evidence" value="ECO:0007669"/>
    <property type="project" value="UniProtKB-UniRule"/>
</dbReference>
<evidence type="ECO:0000256" key="14">
    <source>
        <dbReference type="ARBA" id="ARBA00023268"/>
    </source>
</evidence>
<dbReference type="CDD" id="cd00405">
    <property type="entry name" value="PRAI"/>
    <property type="match status" value="1"/>
</dbReference>
<keyword evidence="11 16" id="KW-0057">Aromatic amino acid biosynthesis</keyword>
<evidence type="ECO:0000256" key="15">
    <source>
        <dbReference type="ARBA" id="ARBA00025592"/>
    </source>
</evidence>
<reference evidence="20 21" key="1">
    <citation type="submission" date="2020-01" db="EMBL/GenBank/DDBJ databases">
        <title>Whole genome and functional gene identification of agarase of Vibrio HN897.</title>
        <authorList>
            <person name="Liu Y."/>
            <person name="Zhao Z."/>
        </authorList>
    </citation>
    <scope>NUCLEOTIDE SEQUENCE [LARGE SCALE GENOMIC DNA]</scope>
    <source>
        <strain evidence="20 21">HN897</strain>
    </source>
</reference>
<dbReference type="InterPro" id="IPR013785">
    <property type="entry name" value="Aldolase_TIM"/>
</dbReference>
<dbReference type="NCBIfam" id="NF006945">
    <property type="entry name" value="PRK09427.1"/>
    <property type="match status" value="1"/>
</dbReference>
<dbReference type="PANTHER" id="PTHR22854">
    <property type="entry name" value="TRYPTOPHAN BIOSYNTHESIS PROTEIN"/>
    <property type="match status" value="1"/>
</dbReference>
<dbReference type="UniPathway" id="UPA00035">
    <property type="reaction ID" value="UER00042"/>
</dbReference>
<dbReference type="SUPFAM" id="SSF51366">
    <property type="entry name" value="Ribulose-phoshate binding barrel"/>
    <property type="match status" value="2"/>
</dbReference>
<comment type="pathway">
    <text evidence="3 17">Amino-acid biosynthesis; L-tryptophan biosynthesis; L-tryptophan from chorismate: step 3/5.</text>
</comment>
<proteinExistence type="inferred from homology"/>